<dbReference type="InterPro" id="IPR036259">
    <property type="entry name" value="MFS_trans_sf"/>
</dbReference>
<gene>
    <name evidence="2" type="ORF">AYBTSS11_LOCUS3131</name>
</gene>
<name>A0AA86RU96_9FABA</name>
<reference evidence="2" key="1">
    <citation type="submission" date="2023-10" db="EMBL/GenBank/DDBJ databases">
        <authorList>
            <person name="Domelevo Entfellner J.-B."/>
        </authorList>
    </citation>
    <scope>NUCLEOTIDE SEQUENCE</scope>
</reference>
<keyword evidence="3" id="KW-1185">Reference proteome</keyword>
<proteinExistence type="predicted"/>
<sequence length="81" mass="8859">MSEYSNKKTRGAFVAAVFAIRGFGILAGGIFAIIISAAFKNRFDAPPYEVDPIGSTVPETDYILEVRMSSWKGRKLCRTGP</sequence>
<organism evidence="2 3">
    <name type="scientific">Sphenostylis stenocarpa</name>
    <dbReference type="NCBI Taxonomy" id="92480"/>
    <lineage>
        <taxon>Eukaryota</taxon>
        <taxon>Viridiplantae</taxon>
        <taxon>Streptophyta</taxon>
        <taxon>Embryophyta</taxon>
        <taxon>Tracheophyta</taxon>
        <taxon>Spermatophyta</taxon>
        <taxon>Magnoliopsida</taxon>
        <taxon>eudicotyledons</taxon>
        <taxon>Gunneridae</taxon>
        <taxon>Pentapetalae</taxon>
        <taxon>rosids</taxon>
        <taxon>fabids</taxon>
        <taxon>Fabales</taxon>
        <taxon>Fabaceae</taxon>
        <taxon>Papilionoideae</taxon>
        <taxon>50 kb inversion clade</taxon>
        <taxon>NPAAA clade</taxon>
        <taxon>indigoferoid/millettioid clade</taxon>
        <taxon>Phaseoleae</taxon>
        <taxon>Sphenostylis</taxon>
    </lineage>
</organism>
<evidence type="ECO:0000256" key="1">
    <source>
        <dbReference type="SAM" id="Phobius"/>
    </source>
</evidence>
<evidence type="ECO:0000313" key="2">
    <source>
        <dbReference type="EMBL" id="CAJ1899639.1"/>
    </source>
</evidence>
<keyword evidence="1" id="KW-0472">Membrane</keyword>
<dbReference type="AlphaFoldDB" id="A0AA86RU96"/>
<keyword evidence="1" id="KW-1133">Transmembrane helix</keyword>
<dbReference type="Gramene" id="rna-AYBTSS11_LOCUS3131">
    <property type="protein sequence ID" value="CAJ1899639.1"/>
    <property type="gene ID" value="gene-AYBTSS11_LOCUS3131"/>
</dbReference>
<evidence type="ECO:0000313" key="3">
    <source>
        <dbReference type="Proteomes" id="UP001189624"/>
    </source>
</evidence>
<accession>A0AA86RU96</accession>
<dbReference type="EMBL" id="OY731398">
    <property type="protein sequence ID" value="CAJ1899639.1"/>
    <property type="molecule type" value="Genomic_DNA"/>
</dbReference>
<feature type="transmembrane region" description="Helical" evidence="1">
    <location>
        <begin position="12"/>
        <end position="39"/>
    </location>
</feature>
<protein>
    <submittedName>
        <fullName evidence="2">Uncharacterized protein</fullName>
    </submittedName>
</protein>
<dbReference type="Proteomes" id="UP001189624">
    <property type="component" value="Chromosome 1"/>
</dbReference>
<keyword evidence="1" id="KW-0812">Transmembrane</keyword>
<dbReference type="Gene3D" id="1.20.1250.20">
    <property type="entry name" value="MFS general substrate transporter like domains"/>
    <property type="match status" value="1"/>
</dbReference>